<evidence type="ECO:0000313" key="1">
    <source>
        <dbReference type="EMBL" id="KAJ8971052.1"/>
    </source>
</evidence>
<dbReference type="Proteomes" id="UP001162164">
    <property type="component" value="Unassembled WGS sequence"/>
</dbReference>
<evidence type="ECO:0000313" key="2">
    <source>
        <dbReference type="Proteomes" id="UP001162164"/>
    </source>
</evidence>
<accession>A0ABQ9J1M1</accession>
<proteinExistence type="predicted"/>
<comment type="caution">
    <text evidence="1">The sequence shown here is derived from an EMBL/GenBank/DDBJ whole genome shotgun (WGS) entry which is preliminary data.</text>
</comment>
<dbReference type="EMBL" id="JAPWTJ010001531">
    <property type="protein sequence ID" value="KAJ8971052.1"/>
    <property type="molecule type" value="Genomic_DNA"/>
</dbReference>
<name>A0ABQ9J1M1_9CUCU</name>
<protein>
    <submittedName>
        <fullName evidence="1">Uncharacterized protein</fullName>
    </submittedName>
</protein>
<sequence length="93" mass="10798">MCLCSYIFKTGRSPNVYGYIIKEEIVEVQGHGGHNNLFIEEIPPQRLVLAKHFTKIDTPEIILNRRGKKENAKIQITALRPRNKKITLKKIRK</sequence>
<gene>
    <name evidence="1" type="ORF">NQ317_018315</name>
</gene>
<organism evidence="1 2">
    <name type="scientific">Molorchus minor</name>
    <dbReference type="NCBI Taxonomy" id="1323400"/>
    <lineage>
        <taxon>Eukaryota</taxon>
        <taxon>Metazoa</taxon>
        <taxon>Ecdysozoa</taxon>
        <taxon>Arthropoda</taxon>
        <taxon>Hexapoda</taxon>
        <taxon>Insecta</taxon>
        <taxon>Pterygota</taxon>
        <taxon>Neoptera</taxon>
        <taxon>Endopterygota</taxon>
        <taxon>Coleoptera</taxon>
        <taxon>Polyphaga</taxon>
        <taxon>Cucujiformia</taxon>
        <taxon>Chrysomeloidea</taxon>
        <taxon>Cerambycidae</taxon>
        <taxon>Lamiinae</taxon>
        <taxon>Monochamini</taxon>
        <taxon>Molorchus</taxon>
    </lineage>
</organism>
<keyword evidence="2" id="KW-1185">Reference proteome</keyword>
<reference evidence="1" key="1">
    <citation type="journal article" date="2023" name="Insect Mol. Biol.">
        <title>Genome sequencing provides insights into the evolution of gene families encoding plant cell wall-degrading enzymes in longhorned beetles.</title>
        <authorList>
            <person name="Shin N.R."/>
            <person name="Okamura Y."/>
            <person name="Kirsch R."/>
            <person name="Pauchet Y."/>
        </authorList>
    </citation>
    <scope>NUCLEOTIDE SEQUENCE</scope>
    <source>
        <strain evidence="1">MMC_N1</strain>
    </source>
</reference>